<dbReference type="Pfam" id="PF01323">
    <property type="entry name" value="DSBA"/>
    <property type="match status" value="1"/>
</dbReference>
<gene>
    <name evidence="2" type="ORF">E4P47_00345</name>
</gene>
<dbReference type="PANTHER" id="PTHR13887:SF41">
    <property type="entry name" value="THIOREDOXIN SUPERFAMILY PROTEIN"/>
    <property type="match status" value="1"/>
</dbReference>
<feature type="domain" description="DSBA-like thioredoxin" evidence="1">
    <location>
        <begin position="7"/>
        <end position="209"/>
    </location>
</feature>
<dbReference type="OrthoDB" id="9799122at2"/>
<dbReference type="RefSeq" id="WP_134849364.1">
    <property type="nucleotide sequence ID" value="NZ_CP197400.1"/>
</dbReference>
<reference evidence="2 3" key="1">
    <citation type="submission" date="2019-03" db="EMBL/GenBank/DDBJ databases">
        <title>Porphyromonas levii Isolated from the Uterus of Dairy Cows.</title>
        <authorList>
            <person name="Francis A.M."/>
        </authorList>
    </citation>
    <scope>NUCLEOTIDE SEQUENCE [LARGE SCALE GENOMIC DNA]</scope>
    <source>
        <strain evidence="2 3">AF5678</strain>
    </source>
</reference>
<proteinExistence type="predicted"/>
<dbReference type="AlphaFoldDB" id="A0A4Y8WTQ8"/>
<dbReference type="InterPro" id="IPR036249">
    <property type="entry name" value="Thioredoxin-like_sf"/>
</dbReference>
<keyword evidence="3" id="KW-1185">Reference proteome</keyword>
<dbReference type="Gene3D" id="3.40.30.10">
    <property type="entry name" value="Glutaredoxin"/>
    <property type="match status" value="1"/>
</dbReference>
<evidence type="ECO:0000259" key="1">
    <source>
        <dbReference type="Pfam" id="PF01323"/>
    </source>
</evidence>
<dbReference type="InterPro" id="IPR001853">
    <property type="entry name" value="DSBA-like_thioredoxin_dom"/>
</dbReference>
<sequence length="216" mass="24817">MTKKIIVEIWADITCPFCYIGETLLQRELEQWVHADMVDVRWRSSLLSPQLPLEKSFTWTETVARIKAPEQLALFQKKTEVLKRLSEKYGLAYNLETAYSHNAQRAARLLKAAGEFGLTLRLANLFGRGYFSEGKDYSKPEELRNTALEAGLPKEVIDNVLHGDLYLAEVEADQVLAEKYTPNYVPTIYFNGSEMIEGILKPDQLRRSLEMAWKKL</sequence>
<dbReference type="PANTHER" id="PTHR13887">
    <property type="entry name" value="GLUTATHIONE S-TRANSFERASE KAPPA"/>
    <property type="match status" value="1"/>
</dbReference>
<evidence type="ECO:0000313" key="2">
    <source>
        <dbReference type="EMBL" id="TFH97439.1"/>
    </source>
</evidence>
<dbReference type="Proteomes" id="UP000297225">
    <property type="component" value="Unassembled WGS sequence"/>
</dbReference>
<name>A0A4Y8WTQ8_9PORP</name>
<dbReference type="GO" id="GO:0016491">
    <property type="term" value="F:oxidoreductase activity"/>
    <property type="evidence" value="ECO:0007669"/>
    <property type="project" value="InterPro"/>
</dbReference>
<comment type="caution">
    <text evidence="2">The sequence shown here is derived from an EMBL/GenBank/DDBJ whole genome shotgun (WGS) entry which is preliminary data.</text>
</comment>
<dbReference type="EMBL" id="SPNC01000002">
    <property type="protein sequence ID" value="TFH97439.1"/>
    <property type="molecule type" value="Genomic_DNA"/>
</dbReference>
<dbReference type="STRING" id="1122973.GCA_000379925_00637"/>
<dbReference type="SUPFAM" id="SSF52833">
    <property type="entry name" value="Thioredoxin-like"/>
    <property type="match status" value="1"/>
</dbReference>
<organism evidence="2 3">
    <name type="scientific">Porphyromonas levii</name>
    <dbReference type="NCBI Taxonomy" id="28114"/>
    <lineage>
        <taxon>Bacteria</taxon>
        <taxon>Pseudomonadati</taxon>
        <taxon>Bacteroidota</taxon>
        <taxon>Bacteroidia</taxon>
        <taxon>Bacteroidales</taxon>
        <taxon>Porphyromonadaceae</taxon>
        <taxon>Porphyromonas</taxon>
    </lineage>
</organism>
<evidence type="ECO:0000313" key="3">
    <source>
        <dbReference type="Proteomes" id="UP000297225"/>
    </source>
</evidence>
<accession>A0A4Y8WTQ8</accession>
<protein>
    <recommendedName>
        <fullName evidence="1">DSBA-like thioredoxin domain-containing protein</fullName>
    </recommendedName>
</protein>